<dbReference type="SMART" id="SM00020">
    <property type="entry name" value="Tryp_SPc"/>
    <property type="match status" value="1"/>
</dbReference>
<dbReference type="PRINTS" id="PR00722">
    <property type="entry name" value="CHYMOTRYPSIN"/>
</dbReference>
<keyword evidence="7" id="KW-0732">Signal</keyword>
<keyword evidence="3 6" id="KW-0720">Serine protease</keyword>
<dbReference type="Proteomes" id="UP001497623">
    <property type="component" value="Unassembled WGS sequence"/>
</dbReference>
<dbReference type="InterPro" id="IPR009003">
    <property type="entry name" value="Peptidase_S1_PA"/>
</dbReference>
<evidence type="ECO:0000259" key="8">
    <source>
        <dbReference type="PROSITE" id="PS50240"/>
    </source>
</evidence>
<protein>
    <recommendedName>
        <fullName evidence="8">Peptidase S1 domain-containing protein</fullName>
    </recommendedName>
</protein>
<dbReference type="InterPro" id="IPR001314">
    <property type="entry name" value="Peptidase_S1A"/>
</dbReference>
<dbReference type="Pfam" id="PF00089">
    <property type="entry name" value="Trypsin"/>
    <property type="match status" value="1"/>
</dbReference>
<dbReference type="InterPro" id="IPR043504">
    <property type="entry name" value="Peptidase_S1_PA_chymotrypsin"/>
</dbReference>
<evidence type="ECO:0000313" key="9">
    <source>
        <dbReference type="EMBL" id="CAL4075565.1"/>
    </source>
</evidence>
<dbReference type="PANTHER" id="PTHR24252:SF7">
    <property type="entry name" value="HYALIN"/>
    <property type="match status" value="1"/>
</dbReference>
<dbReference type="Gene3D" id="2.40.10.10">
    <property type="entry name" value="Trypsin-like serine proteases"/>
    <property type="match status" value="2"/>
</dbReference>
<dbReference type="InterPro" id="IPR033116">
    <property type="entry name" value="TRYPSIN_SER"/>
</dbReference>
<dbReference type="GO" id="GO:0006508">
    <property type="term" value="P:proteolysis"/>
    <property type="evidence" value="ECO:0007669"/>
    <property type="project" value="UniProtKB-KW"/>
</dbReference>
<proteinExistence type="predicted"/>
<evidence type="ECO:0000256" key="2">
    <source>
        <dbReference type="ARBA" id="ARBA00022801"/>
    </source>
</evidence>
<keyword evidence="4" id="KW-0177">Collagen degradation</keyword>
<gene>
    <name evidence="9" type="ORF">MNOR_LOCUS9802</name>
</gene>
<dbReference type="InterPro" id="IPR018114">
    <property type="entry name" value="TRYPSIN_HIS"/>
</dbReference>
<keyword evidence="2 6" id="KW-0378">Hydrolase</keyword>
<dbReference type="CDD" id="cd00190">
    <property type="entry name" value="Tryp_SPc"/>
    <property type="match status" value="1"/>
</dbReference>
<evidence type="ECO:0000256" key="7">
    <source>
        <dbReference type="SAM" id="SignalP"/>
    </source>
</evidence>
<feature type="domain" description="Peptidase S1" evidence="8">
    <location>
        <begin position="70"/>
        <end position="301"/>
    </location>
</feature>
<evidence type="ECO:0000256" key="1">
    <source>
        <dbReference type="ARBA" id="ARBA00022670"/>
    </source>
</evidence>
<dbReference type="InterPro" id="IPR001254">
    <property type="entry name" value="Trypsin_dom"/>
</dbReference>
<organism evidence="9 10">
    <name type="scientific">Meganyctiphanes norvegica</name>
    <name type="common">Northern krill</name>
    <name type="synonym">Thysanopoda norvegica</name>
    <dbReference type="NCBI Taxonomy" id="48144"/>
    <lineage>
        <taxon>Eukaryota</taxon>
        <taxon>Metazoa</taxon>
        <taxon>Ecdysozoa</taxon>
        <taxon>Arthropoda</taxon>
        <taxon>Crustacea</taxon>
        <taxon>Multicrustacea</taxon>
        <taxon>Malacostraca</taxon>
        <taxon>Eumalacostraca</taxon>
        <taxon>Eucarida</taxon>
        <taxon>Euphausiacea</taxon>
        <taxon>Euphausiidae</taxon>
        <taxon>Meganyctiphanes</taxon>
    </lineage>
</organism>
<reference evidence="9 10" key="1">
    <citation type="submission" date="2024-05" db="EMBL/GenBank/DDBJ databases">
        <authorList>
            <person name="Wallberg A."/>
        </authorList>
    </citation>
    <scope>NUCLEOTIDE SEQUENCE [LARGE SCALE GENOMIC DNA]</scope>
</reference>
<dbReference type="SUPFAM" id="SSF50494">
    <property type="entry name" value="Trypsin-like serine proteases"/>
    <property type="match status" value="1"/>
</dbReference>
<keyword evidence="1 6" id="KW-0645">Protease</keyword>
<evidence type="ECO:0000256" key="6">
    <source>
        <dbReference type="RuleBase" id="RU363034"/>
    </source>
</evidence>
<evidence type="ECO:0000256" key="4">
    <source>
        <dbReference type="ARBA" id="ARBA00023105"/>
    </source>
</evidence>
<keyword evidence="5" id="KW-1015">Disulfide bond</keyword>
<dbReference type="PROSITE" id="PS50240">
    <property type="entry name" value="TRYPSIN_DOM"/>
    <property type="match status" value="1"/>
</dbReference>
<evidence type="ECO:0000256" key="3">
    <source>
        <dbReference type="ARBA" id="ARBA00022825"/>
    </source>
</evidence>
<evidence type="ECO:0000256" key="5">
    <source>
        <dbReference type="ARBA" id="ARBA00023157"/>
    </source>
</evidence>
<sequence>MAARFTLLLALVVAAASAEEWRWKFRHPTVTPNPRAKPFAAFNNVAAVKPPAVRGTKAVPNCGPTQKTRIVGGEEVTPHSYPWQVGLFIDDMYFCGGSIISEDWVLTAAHCMDGANFVDVVMGAHNIRDDNEPTEVRTTSTDFFTHEDWNSATLSNDLALIKMPEPITFTPEIQPVCLPTYTDANDDFVGASVTLTGWGRDSDSASGISQVLRKVDVTTISTADCQAYYGIVTDNILCIDSEGGHGSCNGDSGGPMNYVVGGVTQTRGITSFGSSTGCETGYPDGYTRVTSYLDWIETKTGIMIDP</sequence>
<name>A0AAV2Q9I7_MEGNR</name>
<dbReference type="PANTHER" id="PTHR24252">
    <property type="entry name" value="ACROSIN-RELATED"/>
    <property type="match status" value="1"/>
</dbReference>
<accession>A0AAV2Q9I7</accession>
<dbReference type="FunFam" id="2.40.10.10:FF:000034">
    <property type="entry name" value="Eupolytin"/>
    <property type="match status" value="1"/>
</dbReference>
<feature type="signal peptide" evidence="7">
    <location>
        <begin position="1"/>
        <end position="18"/>
    </location>
</feature>
<keyword evidence="10" id="KW-1185">Reference proteome</keyword>
<dbReference type="EMBL" id="CAXKWB010004809">
    <property type="protein sequence ID" value="CAL4075565.1"/>
    <property type="molecule type" value="Genomic_DNA"/>
</dbReference>
<feature type="chain" id="PRO_5043752227" description="Peptidase S1 domain-containing protein" evidence="7">
    <location>
        <begin position="19"/>
        <end position="306"/>
    </location>
</feature>
<dbReference type="AlphaFoldDB" id="A0AAV2Q9I7"/>
<evidence type="ECO:0000313" key="10">
    <source>
        <dbReference type="Proteomes" id="UP001497623"/>
    </source>
</evidence>
<dbReference type="GO" id="GO:0004252">
    <property type="term" value="F:serine-type endopeptidase activity"/>
    <property type="evidence" value="ECO:0007669"/>
    <property type="project" value="InterPro"/>
</dbReference>
<comment type="caution">
    <text evidence="9">The sequence shown here is derived from an EMBL/GenBank/DDBJ whole genome shotgun (WGS) entry which is preliminary data.</text>
</comment>
<dbReference type="PROSITE" id="PS00134">
    <property type="entry name" value="TRYPSIN_HIS"/>
    <property type="match status" value="1"/>
</dbReference>
<dbReference type="PROSITE" id="PS00135">
    <property type="entry name" value="TRYPSIN_SER"/>
    <property type="match status" value="1"/>
</dbReference>
<dbReference type="GO" id="GO:0030574">
    <property type="term" value="P:collagen catabolic process"/>
    <property type="evidence" value="ECO:0007669"/>
    <property type="project" value="UniProtKB-KW"/>
</dbReference>